<keyword evidence="6 8" id="KW-0238">DNA-binding</keyword>
<dbReference type="InterPro" id="IPR055173">
    <property type="entry name" value="NrdR-like_N"/>
</dbReference>
<keyword evidence="3 8" id="KW-0862">Zinc</keyword>
<evidence type="ECO:0000256" key="1">
    <source>
        <dbReference type="ARBA" id="ARBA00022491"/>
    </source>
</evidence>
<comment type="cofactor">
    <cofactor evidence="8">
        <name>Zn(2+)</name>
        <dbReference type="ChEBI" id="CHEBI:29105"/>
    </cofactor>
    <text evidence="8">Binds 1 zinc ion.</text>
</comment>
<comment type="similarity">
    <text evidence="8">Belongs to the NrdR family.</text>
</comment>
<evidence type="ECO:0000256" key="8">
    <source>
        <dbReference type="HAMAP-Rule" id="MF_00440"/>
    </source>
</evidence>
<comment type="caution">
    <text evidence="10">The sequence shown here is derived from an EMBL/GenBank/DDBJ whole genome shotgun (WGS) entry which is preliminary data.</text>
</comment>
<gene>
    <name evidence="8 10" type="primary">nrdR</name>
    <name evidence="10" type="ORF">HMPREF0519_2395</name>
</gene>
<name>C0XMD4_LENH9</name>
<protein>
    <recommendedName>
        <fullName evidence="8">Transcriptional repressor NrdR</fullName>
    </recommendedName>
</protein>
<keyword evidence="5 8" id="KW-0805">Transcription regulation</keyword>
<evidence type="ECO:0000256" key="3">
    <source>
        <dbReference type="ARBA" id="ARBA00022833"/>
    </source>
</evidence>
<dbReference type="PROSITE" id="PS51161">
    <property type="entry name" value="ATP_CONE"/>
    <property type="match status" value="1"/>
</dbReference>
<dbReference type="PANTHER" id="PTHR30455:SF2">
    <property type="entry name" value="TRANSCRIPTIONAL REPRESSOR NRDR"/>
    <property type="match status" value="1"/>
</dbReference>
<keyword evidence="2 8" id="KW-0547">Nucleotide-binding</keyword>
<keyword evidence="1 8" id="KW-0678">Repressor</keyword>
<dbReference type="Pfam" id="PF22811">
    <property type="entry name" value="Zn_ribbon_NrdR"/>
    <property type="match status" value="1"/>
</dbReference>
<dbReference type="NCBIfam" id="TIGR00244">
    <property type="entry name" value="transcriptional regulator NrdR"/>
    <property type="match status" value="1"/>
</dbReference>
<dbReference type="InterPro" id="IPR003796">
    <property type="entry name" value="RNR_NrdR-like"/>
</dbReference>
<keyword evidence="4 8" id="KW-0067">ATP-binding</keyword>
<dbReference type="Proteomes" id="UP000003752">
    <property type="component" value="Unassembled WGS sequence"/>
</dbReference>
<dbReference type="InterPro" id="IPR005144">
    <property type="entry name" value="ATP-cone_dom"/>
</dbReference>
<evidence type="ECO:0000256" key="2">
    <source>
        <dbReference type="ARBA" id="ARBA00022741"/>
    </source>
</evidence>
<organism evidence="10 11">
    <name type="scientific">Lentilactobacillus hilgardii (strain ATCC 8290 / DSM 20176 / CCUG 30140 / JCM 1155 / KCTC 3500 / NBRC 15886 / NCIMB 8040 / NRRL B-1843 / 9)</name>
    <dbReference type="NCBI Taxonomy" id="1423757"/>
    <lineage>
        <taxon>Bacteria</taxon>
        <taxon>Bacillati</taxon>
        <taxon>Bacillota</taxon>
        <taxon>Bacilli</taxon>
        <taxon>Lactobacillales</taxon>
        <taxon>Lactobacillaceae</taxon>
        <taxon>Lentilactobacillus</taxon>
    </lineage>
</organism>
<accession>C0XMD4</accession>
<keyword evidence="11" id="KW-1185">Reference proteome</keyword>
<dbReference type="GO" id="GO:0005524">
    <property type="term" value="F:ATP binding"/>
    <property type="evidence" value="ECO:0007669"/>
    <property type="project" value="UniProtKB-UniRule"/>
</dbReference>
<feature type="domain" description="ATP-cone" evidence="9">
    <location>
        <begin position="62"/>
        <end position="152"/>
    </location>
</feature>
<evidence type="ECO:0000313" key="10">
    <source>
        <dbReference type="EMBL" id="EEI23482.1"/>
    </source>
</evidence>
<keyword evidence="7 8" id="KW-0804">Transcription</keyword>
<keyword evidence="8" id="KW-0479">Metal-binding</keyword>
<keyword evidence="8" id="KW-0863">Zinc-finger</keyword>
<evidence type="ECO:0000256" key="5">
    <source>
        <dbReference type="ARBA" id="ARBA00023015"/>
    </source>
</evidence>
<proteinExistence type="inferred from homology"/>
<dbReference type="AlphaFoldDB" id="C0XMD4"/>
<dbReference type="GO" id="GO:0045892">
    <property type="term" value="P:negative regulation of DNA-templated transcription"/>
    <property type="evidence" value="ECO:0007669"/>
    <property type="project" value="UniProtKB-UniRule"/>
</dbReference>
<dbReference type="Pfam" id="PF03477">
    <property type="entry name" value="ATP-cone"/>
    <property type="match status" value="1"/>
</dbReference>
<evidence type="ECO:0000259" key="9">
    <source>
        <dbReference type="PROSITE" id="PS51161"/>
    </source>
</evidence>
<feature type="zinc finger region" evidence="8">
    <location>
        <begin position="16"/>
        <end position="47"/>
    </location>
</feature>
<dbReference type="GO" id="GO:0008270">
    <property type="term" value="F:zinc ion binding"/>
    <property type="evidence" value="ECO:0007669"/>
    <property type="project" value="UniProtKB-UniRule"/>
</dbReference>
<dbReference type="GO" id="GO:0003677">
    <property type="term" value="F:DNA binding"/>
    <property type="evidence" value="ECO:0007669"/>
    <property type="project" value="UniProtKB-KW"/>
</dbReference>
<dbReference type="HAMAP" id="MF_00440">
    <property type="entry name" value="NrdR"/>
    <property type="match status" value="1"/>
</dbReference>
<evidence type="ECO:0000256" key="4">
    <source>
        <dbReference type="ARBA" id="ARBA00022840"/>
    </source>
</evidence>
<evidence type="ECO:0000313" key="11">
    <source>
        <dbReference type="Proteomes" id="UP000003752"/>
    </source>
</evidence>
<evidence type="ECO:0000256" key="6">
    <source>
        <dbReference type="ARBA" id="ARBA00023125"/>
    </source>
</evidence>
<comment type="function">
    <text evidence="8">Negatively regulates transcription of bacterial ribonucleotide reductase nrd genes and operons by binding to NrdR-boxes.</text>
</comment>
<evidence type="ECO:0000256" key="7">
    <source>
        <dbReference type="ARBA" id="ARBA00023163"/>
    </source>
</evidence>
<dbReference type="PANTHER" id="PTHR30455">
    <property type="entry name" value="TRANSCRIPTIONAL REPRESSOR NRDR"/>
    <property type="match status" value="1"/>
</dbReference>
<dbReference type="EMBL" id="ACGP01000189">
    <property type="protein sequence ID" value="EEI23482.1"/>
    <property type="molecule type" value="Genomic_DNA"/>
</dbReference>
<reference evidence="10 11" key="1">
    <citation type="submission" date="2009-01" db="EMBL/GenBank/DDBJ databases">
        <authorList>
            <person name="Qin X."/>
            <person name="Bachman B."/>
            <person name="Battles P."/>
            <person name="Bell A."/>
            <person name="Bess C."/>
            <person name="Bickham C."/>
            <person name="Chaboub L."/>
            <person name="Chen D."/>
            <person name="Coyle M."/>
            <person name="Deiros D.R."/>
            <person name="Dinh H."/>
            <person name="Forbes L."/>
            <person name="Fowler G."/>
            <person name="Francisco L."/>
            <person name="Fu Q."/>
            <person name="Gubbala S."/>
            <person name="Hale W."/>
            <person name="Han Y."/>
            <person name="Hemphill L."/>
            <person name="Highlander S.K."/>
            <person name="Hirani K."/>
            <person name="Hogues M."/>
            <person name="Jackson L."/>
            <person name="Jakkamsetti A."/>
            <person name="Javaid M."/>
            <person name="Jiang H."/>
            <person name="Korchina V."/>
            <person name="Kovar C."/>
            <person name="Lara F."/>
            <person name="Lee S."/>
            <person name="Mata R."/>
            <person name="Mathew T."/>
            <person name="Moen C."/>
            <person name="Morales K."/>
            <person name="Munidasa M."/>
            <person name="Nazareth L."/>
            <person name="Ngo R."/>
            <person name="Nguyen L."/>
            <person name="Okwuonu G."/>
            <person name="Ongeri F."/>
            <person name="Patil S."/>
            <person name="Petrosino J."/>
            <person name="Pham C."/>
            <person name="Pham P."/>
            <person name="Pu L.-L."/>
            <person name="Puazo M."/>
            <person name="Raj R."/>
            <person name="Reid J."/>
            <person name="Rouhana J."/>
            <person name="Saada N."/>
            <person name="Shang Y."/>
            <person name="Simmons D."/>
            <person name="Thornton R."/>
            <person name="Warren J."/>
            <person name="Weissenberger G."/>
            <person name="Zhang J."/>
            <person name="Zhang L."/>
            <person name="Zhou C."/>
            <person name="Zhu D."/>
            <person name="Muzny D."/>
            <person name="Worley K."/>
            <person name="Gibbs R."/>
        </authorList>
    </citation>
    <scope>NUCLEOTIDE SEQUENCE [LARGE SCALE GENOMIC DNA]</scope>
    <source>
        <strain evidence="11">ATCC 8290 / DSM 20176 / CCUG 30140 / JCM 1155 / KCTC 3500 / NBRC 15886 / NCIMB 8040 / NRRL B-1843 / 9</strain>
    </source>
</reference>
<dbReference type="HOGENOM" id="CLU_108412_0_0_9"/>
<sequence>MVTTRKEILEVKAMQCPHCGYNGSKVVDSRPTDDGRVIRRRRECEHCGFRFTTFERVEATPLLVIKKNGNREEFNREKILKGVVRSAEKRPISMDAITDLVDRVENKVRSSGENEVTSRQIGEYVMEELVNLDEIAYIRFASVYRQFKDMSVFYKELKEVMEKDKKKNAAKQHPEEK</sequence>